<accession>A0A8S3CK33</accession>
<dbReference type="PANTHER" id="PTHR12957:SF2">
    <property type="entry name" value="INTEGRATOR COMPLEX SUBUNIT 6"/>
    <property type="match status" value="1"/>
</dbReference>
<dbReference type="AlphaFoldDB" id="A0A8S3CK33"/>
<dbReference type="PANTHER" id="PTHR12957">
    <property type="entry name" value="DEAD/H BOX POLYPEPTIDE 26/DICE1-RELATED"/>
    <property type="match status" value="1"/>
</dbReference>
<dbReference type="GO" id="GO:0032039">
    <property type="term" value="C:integrator complex"/>
    <property type="evidence" value="ECO:0007669"/>
    <property type="project" value="TreeGrafter"/>
</dbReference>
<dbReference type="InterPro" id="IPR051113">
    <property type="entry name" value="Integrator_subunit6"/>
</dbReference>
<organism evidence="1 2">
    <name type="scientific">Rotaria magnacalcarata</name>
    <dbReference type="NCBI Taxonomy" id="392030"/>
    <lineage>
        <taxon>Eukaryota</taxon>
        <taxon>Metazoa</taxon>
        <taxon>Spiralia</taxon>
        <taxon>Gnathifera</taxon>
        <taxon>Rotifera</taxon>
        <taxon>Eurotatoria</taxon>
        <taxon>Bdelloidea</taxon>
        <taxon>Philodinida</taxon>
        <taxon>Philodinidae</taxon>
        <taxon>Rotaria</taxon>
    </lineage>
</organism>
<protein>
    <submittedName>
        <fullName evidence="1">Uncharacterized protein</fullName>
    </submittedName>
</protein>
<sequence>VITDKQKLTTLAGVQNEINIPMNTGPLGSELTKEPFRWDQRLFAIVLALSATAS</sequence>
<comment type="caution">
    <text evidence="1">The sequence shown here is derived from an EMBL/GenBank/DDBJ whole genome shotgun (WGS) entry which is preliminary data.</text>
</comment>
<dbReference type="EMBL" id="CAJOBH010167978">
    <property type="protein sequence ID" value="CAF4901201.1"/>
    <property type="molecule type" value="Genomic_DNA"/>
</dbReference>
<dbReference type="Proteomes" id="UP000681967">
    <property type="component" value="Unassembled WGS sequence"/>
</dbReference>
<dbReference type="GO" id="GO:0034472">
    <property type="term" value="P:snRNA 3'-end processing"/>
    <property type="evidence" value="ECO:0007669"/>
    <property type="project" value="TreeGrafter"/>
</dbReference>
<reference evidence="1" key="1">
    <citation type="submission" date="2021-02" db="EMBL/GenBank/DDBJ databases">
        <authorList>
            <person name="Nowell W R."/>
        </authorList>
    </citation>
    <scope>NUCLEOTIDE SEQUENCE</scope>
</reference>
<name>A0A8S3CK33_9BILA</name>
<evidence type="ECO:0000313" key="2">
    <source>
        <dbReference type="Proteomes" id="UP000681967"/>
    </source>
</evidence>
<feature type="non-terminal residue" evidence="1">
    <location>
        <position position="54"/>
    </location>
</feature>
<gene>
    <name evidence="1" type="ORF">BYL167_LOCUS52182</name>
</gene>
<feature type="non-terminal residue" evidence="1">
    <location>
        <position position="1"/>
    </location>
</feature>
<proteinExistence type="predicted"/>
<evidence type="ECO:0000313" key="1">
    <source>
        <dbReference type="EMBL" id="CAF4901201.1"/>
    </source>
</evidence>